<dbReference type="PANTHER" id="PTHR39162">
    <property type="entry name" value="GLL3345 PROTEIN"/>
    <property type="match status" value="1"/>
</dbReference>
<name>A0ABT1YB53_9BACL</name>
<reference evidence="1 2" key="1">
    <citation type="submission" date="2022-08" db="EMBL/GenBank/DDBJ databases">
        <title>Paenibacillus endoradicis sp. nov., Paenibacillus radicibacter sp. nov and Paenibacillus pararadicis sp. nov., three cold-adapted plant growth-promoting bacteria isolated from root of Larix gmelinii in Great Khingan.</title>
        <authorList>
            <person name="Xue H."/>
        </authorList>
    </citation>
    <scope>NUCLEOTIDE SEQUENCE [LARGE SCALE GENOMIC DNA]</scope>
    <source>
        <strain evidence="1 2">N5-1-1-5</strain>
    </source>
</reference>
<dbReference type="PANTHER" id="PTHR39162:SF1">
    <property type="entry name" value="SPORULATION PROTEIN YTFJ"/>
    <property type="match status" value="1"/>
</dbReference>
<sequence length="134" mass="14158">MIEHPLQSFVKTAMENLKDMVNVNTTIGEPVVAPDGTFILPVCKISYGFAAGGSDLGKYGQEPSIPMLPFGGGTGGGVSVTPLAFLIIGKTGVQTISLEDSANVYQKILDMTPQLLDKLQVLLQQYQTGSGNVQ</sequence>
<dbReference type="Pfam" id="PF09579">
    <property type="entry name" value="Spore_YtfJ"/>
    <property type="match status" value="1"/>
</dbReference>
<gene>
    <name evidence="1" type="primary">ytfJ</name>
    <name evidence="1" type="ORF">NV381_04225</name>
</gene>
<organism evidence="1 2">
    <name type="scientific">Paenibacillus radicis</name>
    <name type="common">ex Xue et al. 2023</name>
    <dbReference type="NCBI Taxonomy" id="2972489"/>
    <lineage>
        <taxon>Bacteria</taxon>
        <taxon>Bacillati</taxon>
        <taxon>Bacillota</taxon>
        <taxon>Bacilli</taxon>
        <taxon>Bacillales</taxon>
        <taxon>Paenibacillaceae</taxon>
        <taxon>Paenibacillus</taxon>
    </lineage>
</organism>
<dbReference type="PIRSF" id="PIRSF021377">
    <property type="entry name" value="YtfJ"/>
    <property type="match status" value="1"/>
</dbReference>
<dbReference type="Proteomes" id="UP001300012">
    <property type="component" value="Unassembled WGS sequence"/>
</dbReference>
<comment type="caution">
    <text evidence="1">The sequence shown here is derived from an EMBL/GenBank/DDBJ whole genome shotgun (WGS) entry which is preliminary data.</text>
</comment>
<protein>
    <submittedName>
        <fullName evidence="1">GerW family sporulation protein</fullName>
    </submittedName>
</protein>
<keyword evidence="2" id="KW-1185">Reference proteome</keyword>
<dbReference type="RefSeq" id="WP_258212022.1">
    <property type="nucleotide sequence ID" value="NZ_JANQBD010000002.1"/>
</dbReference>
<dbReference type="NCBIfam" id="TIGR02874">
    <property type="entry name" value="spore_ytfJ"/>
    <property type="match status" value="1"/>
</dbReference>
<evidence type="ECO:0000313" key="1">
    <source>
        <dbReference type="EMBL" id="MCR8630407.1"/>
    </source>
</evidence>
<proteinExistence type="predicted"/>
<evidence type="ECO:0000313" key="2">
    <source>
        <dbReference type="Proteomes" id="UP001300012"/>
    </source>
</evidence>
<dbReference type="InterPro" id="IPR014229">
    <property type="entry name" value="Spore_YtfJ"/>
</dbReference>
<accession>A0ABT1YB53</accession>
<dbReference type="EMBL" id="JANQBD010000002">
    <property type="protein sequence ID" value="MCR8630407.1"/>
    <property type="molecule type" value="Genomic_DNA"/>
</dbReference>